<dbReference type="PANTHER" id="PTHR21301:SF10">
    <property type="entry name" value="REVERSE TRANSCRIPTASE DOMAIN-CONTAINING PROTEIN"/>
    <property type="match status" value="1"/>
</dbReference>
<dbReference type="PROSITE" id="PS50164">
    <property type="entry name" value="GIY_YIG"/>
    <property type="match status" value="1"/>
</dbReference>
<dbReference type="SUPFAM" id="SSF56672">
    <property type="entry name" value="DNA/RNA polymerases"/>
    <property type="match status" value="1"/>
</dbReference>
<dbReference type="Ensembl" id="ENSLLET00000016510.1">
    <property type="protein sequence ID" value="ENSLLEP00000015901.1"/>
    <property type="gene ID" value="ENSLLEG00000010122.1"/>
</dbReference>
<dbReference type="Pfam" id="PF26215">
    <property type="entry name" value="HTH_animal"/>
    <property type="match status" value="1"/>
</dbReference>
<organism evidence="3 4">
    <name type="scientific">Leptobrachium leishanense</name>
    <name type="common">Leishan spiny toad</name>
    <dbReference type="NCBI Taxonomy" id="445787"/>
    <lineage>
        <taxon>Eukaryota</taxon>
        <taxon>Metazoa</taxon>
        <taxon>Chordata</taxon>
        <taxon>Craniata</taxon>
        <taxon>Vertebrata</taxon>
        <taxon>Euteleostomi</taxon>
        <taxon>Amphibia</taxon>
        <taxon>Batrachia</taxon>
        <taxon>Anura</taxon>
        <taxon>Pelobatoidea</taxon>
        <taxon>Megophryidae</taxon>
        <taxon>Leptobrachium</taxon>
    </lineage>
</organism>
<protein>
    <recommendedName>
        <fullName evidence="5">Reverse transcriptase domain-containing protein</fullName>
    </recommendedName>
</protein>
<dbReference type="PANTHER" id="PTHR21301">
    <property type="entry name" value="REVERSE TRANSCRIPTASE"/>
    <property type="match status" value="1"/>
</dbReference>
<evidence type="ECO:0000259" key="1">
    <source>
        <dbReference type="PROSITE" id="PS50164"/>
    </source>
</evidence>
<evidence type="ECO:0008006" key="5">
    <source>
        <dbReference type="Google" id="ProtNLM"/>
    </source>
</evidence>
<dbReference type="InterPro" id="IPR000305">
    <property type="entry name" value="GIY-YIG_endonuc"/>
</dbReference>
<reference evidence="3" key="1">
    <citation type="submission" date="2025-08" db="UniProtKB">
        <authorList>
            <consortium name="Ensembl"/>
        </authorList>
    </citation>
    <scope>IDENTIFICATION</scope>
</reference>
<dbReference type="AlphaFoldDB" id="A0A8C5MRH8"/>
<evidence type="ECO:0000313" key="3">
    <source>
        <dbReference type="Ensembl" id="ENSLLEP00000015901.1"/>
    </source>
</evidence>
<evidence type="ECO:0000259" key="2">
    <source>
        <dbReference type="PROSITE" id="PS50878"/>
    </source>
</evidence>
<dbReference type="InterPro" id="IPR000477">
    <property type="entry name" value="RT_dom"/>
</dbReference>
<feature type="domain" description="GIY-YIG" evidence="1">
    <location>
        <begin position="810"/>
        <end position="907"/>
    </location>
</feature>
<proteinExistence type="predicted"/>
<dbReference type="CDD" id="cd10442">
    <property type="entry name" value="GIY-YIG_PLEs"/>
    <property type="match status" value="1"/>
</dbReference>
<dbReference type="Gene3D" id="3.40.1440.10">
    <property type="entry name" value="GIY-YIG endonuclease"/>
    <property type="match status" value="1"/>
</dbReference>
<feature type="domain" description="Reverse transcriptase" evidence="2">
    <location>
        <begin position="371"/>
        <end position="641"/>
    </location>
</feature>
<sequence>MNDTAFGRIEKQLIKLTRRETQINSDIFFLTQCKKMNLVPKGLRIWNPLSTTHNSQHAENICKRTSEKLRNHLIHLLYDKKQKIIGRKISLLVNLQQIPLRAKDMETEMECLYKKEQQKLINKKKKKLAGLLAHRDGNFMHKDVRHKRSIDYIDNDTDRIATTHTAISGKIDIAGISEPPTDYSEIVNLSDHVLSIPEKAVLSKGLTFCPSTKLDHIQLYSDLEEFFRRLRLKEFFFDKNDNISTMNNRGKARNQDFTPAAGRNDRLDNYIEKFRMRVTSLVTTQQQKKIPPNLSPAERMALKNLSSNNNIIIKPADKGGSVVVMNIQDYMAEGDRQLSDVKYYRKLTEDPTKEYKTQLGILIRSFPKHLQQELENLVPSNPRMGTFYMLPKIHKPGNPGRPIIAGMDTLTELISGLIEGILKPLVTNTASYIQDTTDFLNKLGDIQTLPADTILVTMDVESLYSNIPHKDGINACLQSLSSHNTPHKYSGDIITKLIEFILTHNCFSFNNNCYLQMTGTAMGSKMSPQYANLFMADLEQRFLNTHPHKPHKYLRYIDDIFIIWTEGEEHLLDFHKAFNTFHPLIKLKMDFSKHSVSFLDCTISAANGTLHSSVYRKPTDRPSYLHNTSFHPNHTKQGIIYSQAIRYHRICSDTGDRDKHLSKLSASFQRKGYKERTISEKIKSALKTPREQLLRYKEKKNTTRIPLVVSYNPTLEGIRKIIKDLQPLVTEDATLKEIFPQPPLLAFKQPPNLRRKLVRSKLAQEQDDIQNGTKRCNKPRCKLCQHICDSSTVRHNNATHNIKGSFLCTSENVVYMIQCTACDKGCYIGETSLKLNLRMNQHRHSIRNHQENTYCTPVGHHFNLAGHSIQNLRIKILKGHFKDHRERKTYEMKMITHFNNIKQGLNIDSGFLTHYNNVT</sequence>
<dbReference type="OrthoDB" id="10025388at2759"/>
<dbReference type="GeneTree" id="ENSGT00840000129931"/>
<dbReference type="Proteomes" id="UP000694569">
    <property type="component" value="Unplaced"/>
</dbReference>
<dbReference type="InterPro" id="IPR043502">
    <property type="entry name" value="DNA/RNA_pol_sf"/>
</dbReference>
<keyword evidence="4" id="KW-1185">Reference proteome</keyword>
<name>A0A8C5MRH8_9ANUR</name>
<dbReference type="InterPro" id="IPR058912">
    <property type="entry name" value="HTH_animal"/>
</dbReference>
<evidence type="ECO:0000313" key="4">
    <source>
        <dbReference type="Proteomes" id="UP000694569"/>
    </source>
</evidence>
<dbReference type="PROSITE" id="PS50878">
    <property type="entry name" value="RT_POL"/>
    <property type="match status" value="1"/>
</dbReference>
<dbReference type="InterPro" id="IPR035901">
    <property type="entry name" value="GIY-YIG_endonuc_sf"/>
</dbReference>
<accession>A0A8C5MRH8</accession>
<dbReference type="Pfam" id="PF00078">
    <property type="entry name" value="RVT_1"/>
    <property type="match status" value="1"/>
</dbReference>
<reference evidence="3" key="2">
    <citation type="submission" date="2025-09" db="UniProtKB">
        <authorList>
            <consortium name="Ensembl"/>
        </authorList>
    </citation>
    <scope>IDENTIFICATION</scope>
</reference>